<feature type="transmembrane region" description="Helical" evidence="1">
    <location>
        <begin position="305"/>
        <end position="328"/>
    </location>
</feature>
<reference evidence="2" key="2">
    <citation type="submission" date="2020-10" db="EMBL/GenBank/DDBJ databases">
        <title>Comparative genomics of the Acetobacterium genus.</title>
        <authorList>
            <person name="Marshall C."/>
            <person name="May H."/>
            <person name="Norman S."/>
        </authorList>
    </citation>
    <scope>NUCLEOTIDE SEQUENCE</scope>
    <source>
        <strain evidence="2">DER-2019</strain>
    </source>
</reference>
<evidence type="ECO:0000313" key="3">
    <source>
        <dbReference type="Proteomes" id="UP000616595"/>
    </source>
</evidence>
<name>A0A923KW97_9FIRM</name>
<keyword evidence="1" id="KW-1133">Transmembrane helix</keyword>
<dbReference type="Proteomes" id="UP000616595">
    <property type="component" value="Unassembled WGS sequence"/>
</dbReference>
<dbReference type="EMBL" id="WJBD01000005">
    <property type="protein sequence ID" value="MBC3887823.1"/>
    <property type="molecule type" value="Genomic_DNA"/>
</dbReference>
<dbReference type="Gene3D" id="2.160.20.110">
    <property type="match status" value="2"/>
</dbReference>
<proteinExistence type="predicted"/>
<keyword evidence="1" id="KW-0472">Membrane</keyword>
<evidence type="ECO:0000313" key="2">
    <source>
        <dbReference type="EMBL" id="MBC3887823.1"/>
    </source>
</evidence>
<dbReference type="OrthoDB" id="1771675at2"/>
<comment type="caution">
    <text evidence="2">The sequence shown here is derived from an EMBL/GenBank/DDBJ whole genome shotgun (WGS) entry which is preliminary data.</text>
</comment>
<sequence>MMANKNAVCGGFVALNNGMIVDCYSNMTVLGKGTAAGFCGNNKGEIKNSYSTGRVKKTKVTGGFRAKNSGSVVNCFFNSSKASSGKLVDIGLGKLEKDLTFENFYNQLNWDFENIWETADSTMENQHEPFLPTFISNKFYYELPSEKEVIELSTAEQLFKIAVKINEGDKIFAKVRYLLVNDIDLKNKKWIPIGIDENSPFSGTFDGGGYCIKNLLVNDKELEYAGFFGVIRDAVIVNLGIEGVVKKGKYSGGLVGVNEGSCINCCFANCEITSSQFPGGLAGKNNGEIRHCVVFGKIKNGGKALLPWLLGAGALAASMLGVLAWLYMGKTPTYPAIPIDESVTVIPDEKIQPSEGNSVSFEFAKEIIFQNAQSGGVFAFKNPGDSTKNIVIELQLTDTEMINTLGSTCRTPLEQARIEAQPGYSPDTTRQVIGRSGAIPPGYALDEIKLQLLQDGTALKRGEYNAIIYLVFYDITTNEQAMLNTQMPVTLIISE</sequence>
<keyword evidence="1" id="KW-0812">Transmembrane</keyword>
<gene>
    <name evidence="2" type="ORF">GH810_05820</name>
</gene>
<evidence type="ECO:0000256" key="1">
    <source>
        <dbReference type="SAM" id="Phobius"/>
    </source>
</evidence>
<organism evidence="2 3">
    <name type="scientific">Acetobacterium paludosum</name>
    <dbReference type="NCBI Taxonomy" id="52693"/>
    <lineage>
        <taxon>Bacteria</taxon>
        <taxon>Bacillati</taxon>
        <taxon>Bacillota</taxon>
        <taxon>Clostridia</taxon>
        <taxon>Eubacteriales</taxon>
        <taxon>Eubacteriaceae</taxon>
        <taxon>Acetobacterium</taxon>
    </lineage>
</organism>
<protein>
    <submittedName>
        <fullName evidence="2">Uncharacterized protein</fullName>
    </submittedName>
</protein>
<reference evidence="2" key="1">
    <citation type="submission" date="2019-10" db="EMBL/GenBank/DDBJ databases">
        <authorList>
            <person name="Ross D.E."/>
            <person name="Gulliver D."/>
        </authorList>
    </citation>
    <scope>NUCLEOTIDE SEQUENCE</scope>
    <source>
        <strain evidence="2">DER-2019</strain>
    </source>
</reference>
<accession>A0A923KW97</accession>
<dbReference type="RefSeq" id="WP_148567328.1">
    <property type="nucleotide sequence ID" value="NZ_RXYA01000009.1"/>
</dbReference>
<keyword evidence="3" id="KW-1185">Reference proteome</keyword>
<dbReference type="AlphaFoldDB" id="A0A923KW97"/>